<dbReference type="Proteomes" id="UP001295740">
    <property type="component" value="Unassembled WGS sequence"/>
</dbReference>
<protein>
    <submittedName>
        <fullName evidence="1">Uu.00g142400.m01.CDS01</fullName>
    </submittedName>
</protein>
<keyword evidence="2" id="KW-1185">Reference proteome</keyword>
<gene>
    <name evidence="1" type="ORF">KHLLAP_LOCUS9682</name>
</gene>
<reference evidence="1" key="1">
    <citation type="submission" date="2023-10" db="EMBL/GenBank/DDBJ databases">
        <authorList>
            <person name="Hackl T."/>
        </authorList>
    </citation>
    <scope>NUCLEOTIDE SEQUENCE</scope>
</reference>
<evidence type="ECO:0000313" key="1">
    <source>
        <dbReference type="EMBL" id="CAJ2509214.1"/>
    </source>
</evidence>
<sequence>MGPQEPFHKFLDAYRYQLANSDLARRNYGHQALGYAVRTQTEGRDATVMKPPQVAAAEFRSLVQERGDDYDTAAVQAEAVKRAKAAALDDDGKGPTFPYSKPILGYALQCVSELGSEASCVANCGTPPSTSTRPGGLFCPRNDMAMDADCDWTRVAPSCGNAAAGYARLNVVDGQKKMWEAPWTRDRVGVL</sequence>
<organism evidence="1 2">
    <name type="scientific">Anthostomella pinea</name>
    <dbReference type="NCBI Taxonomy" id="933095"/>
    <lineage>
        <taxon>Eukaryota</taxon>
        <taxon>Fungi</taxon>
        <taxon>Dikarya</taxon>
        <taxon>Ascomycota</taxon>
        <taxon>Pezizomycotina</taxon>
        <taxon>Sordariomycetes</taxon>
        <taxon>Xylariomycetidae</taxon>
        <taxon>Xylariales</taxon>
        <taxon>Xylariaceae</taxon>
        <taxon>Anthostomella</taxon>
    </lineage>
</organism>
<evidence type="ECO:0000313" key="2">
    <source>
        <dbReference type="Proteomes" id="UP001295740"/>
    </source>
</evidence>
<proteinExistence type="predicted"/>
<accession>A0AAI8YLL2</accession>
<dbReference type="AlphaFoldDB" id="A0AAI8YLL2"/>
<comment type="caution">
    <text evidence="1">The sequence shown here is derived from an EMBL/GenBank/DDBJ whole genome shotgun (WGS) entry which is preliminary data.</text>
</comment>
<dbReference type="EMBL" id="CAUWAG010000012">
    <property type="protein sequence ID" value="CAJ2509214.1"/>
    <property type="molecule type" value="Genomic_DNA"/>
</dbReference>
<name>A0AAI8YLL2_9PEZI</name>